<keyword evidence="4" id="KW-1185">Reference proteome</keyword>
<dbReference type="AlphaFoldDB" id="A0A815TKV5"/>
<reference evidence="2" key="1">
    <citation type="submission" date="2021-02" db="EMBL/GenBank/DDBJ databases">
        <authorList>
            <person name="Nowell W R."/>
        </authorList>
    </citation>
    <scope>NUCLEOTIDE SEQUENCE</scope>
</reference>
<feature type="region of interest" description="Disordered" evidence="1">
    <location>
        <begin position="1"/>
        <end position="28"/>
    </location>
</feature>
<protein>
    <submittedName>
        <fullName evidence="2">Uncharacterized protein</fullName>
    </submittedName>
</protein>
<evidence type="ECO:0000313" key="2">
    <source>
        <dbReference type="EMBL" id="CAF1504381.1"/>
    </source>
</evidence>
<organism evidence="2 4">
    <name type="scientific">Didymodactylos carnosus</name>
    <dbReference type="NCBI Taxonomy" id="1234261"/>
    <lineage>
        <taxon>Eukaryota</taxon>
        <taxon>Metazoa</taxon>
        <taxon>Spiralia</taxon>
        <taxon>Gnathifera</taxon>
        <taxon>Rotifera</taxon>
        <taxon>Eurotatoria</taxon>
        <taxon>Bdelloidea</taxon>
        <taxon>Philodinida</taxon>
        <taxon>Philodinidae</taxon>
        <taxon>Didymodactylos</taxon>
    </lineage>
</organism>
<dbReference type="OrthoDB" id="10387094at2759"/>
<evidence type="ECO:0000313" key="4">
    <source>
        <dbReference type="Proteomes" id="UP000663829"/>
    </source>
</evidence>
<evidence type="ECO:0000313" key="3">
    <source>
        <dbReference type="EMBL" id="CAF4365764.1"/>
    </source>
</evidence>
<dbReference type="EMBL" id="CAJNOQ010022682">
    <property type="protein sequence ID" value="CAF1504381.1"/>
    <property type="molecule type" value="Genomic_DNA"/>
</dbReference>
<gene>
    <name evidence="2" type="ORF">GPM918_LOCUS36826</name>
    <name evidence="3" type="ORF">SRO942_LOCUS37577</name>
</gene>
<sequence length="369" mass="42481">TTSKTSITQSDTRRMASQTPKNQQNASNDKLNKYRDIFADIGYNYHITKNIIKFWSDGFAVRQALHESLTKVLNEIQQNSCESNLRWQKHQKLQEEIKVNCTRYLTHFQSEYAPDCHQEFQQLSDQCFGDNSNEVDQTKINQLIKKMDTEMIKKFEDSLSHQVWGATFSLIAMCIMVQKTSGEIKNSKTYRESDKLRSSIQKVEDGIEESESYLKPYEVPINRLSDLIRTQESYSALRDLKYGKQAIDFAKRELYMILSEIDAHSESIQQRKDINVHRIINNTIKLIGNGVLYMQTPRALLTSAALASYGAITGIEVTSIAGHAFGVYWSQEELTKLSELKQDMNELQDCVNDIFLTISLIEQKLTIID</sequence>
<name>A0A815TKV5_9BILA</name>
<comment type="caution">
    <text evidence="2">The sequence shown here is derived from an EMBL/GenBank/DDBJ whole genome shotgun (WGS) entry which is preliminary data.</text>
</comment>
<accession>A0A815TKV5</accession>
<feature type="non-terminal residue" evidence="2">
    <location>
        <position position="1"/>
    </location>
</feature>
<evidence type="ECO:0000256" key="1">
    <source>
        <dbReference type="SAM" id="MobiDB-lite"/>
    </source>
</evidence>
<proteinExistence type="predicted"/>
<dbReference type="Proteomes" id="UP000663829">
    <property type="component" value="Unassembled WGS sequence"/>
</dbReference>
<dbReference type="Proteomes" id="UP000681722">
    <property type="component" value="Unassembled WGS sequence"/>
</dbReference>
<dbReference type="EMBL" id="CAJOBC010088207">
    <property type="protein sequence ID" value="CAF4365764.1"/>
    <property type="molecule type" value="Genomic_DNA"/>
</dbReference>